<dbReference type="Pfam" id="PF03732">
    <property type="entry name" value="Retrotrans_gag"/>
    <property type="match status" value="1"/>
</dbReference>
<feature type="non-terminal residue" evidence="3">
    <location>
        <position position="1"/>
    </location>
</feature>
<reference evidence="3" key="1">
    <citation type="submission" date="2019-12" db="EMBL/GenBank/DDBJ databases">
        <authorList>
            <person name="Scholes J."/>
        </authorList>
    </citation>
    <scope>NUCLEOTIDE SEQUENCE</scope>
</reference>
<dbReference type="InterPro" id="IPR005162">
    <property type="entry name" value="Retrotrans_gag_dom"/>
</dbReference>
<feature type="non-terminal residue" evidence="3">
    <location>
        <position position="441"/>
    </location>
</feature>
<organism evidence="3 4">
    <name type="scientific">Striga hermonthica</name>
    <name type="common">Purple witchweed</name>
    <name type="synonym">Buchnera hermonthica</name>
    <dbReference type="NCBI Taxonomy" id="68872"/>
    <lineage>
        <taxon>Eukaryota</taxon>
        <taxon>Viridiplantae</taxon>
        <taxon>Streptophyta</taxon>
        <taxon>Embryophyta</taxon>
        <taxon>Tracheophyta</taxon>
        <taxon>Spermatophyta</taxon>
        <taxon>Magnoliopsida</taxon>
        <taxon>eudicotyledons</taxon>
        <taxon>Gunneridae</taxon>
        <taxon>Pentapetalae</taxon>
        <taxon>asterids</taxon>
        <taxon>lamiids</taxon>
        <taxon>Lamiales</taxon>
        <taxon>Orobanchaceae</taxon>
        <taxon>Buchnereae</taxon>
        <taxon>Striga</taxon>
    </lineage>
</organism>
<dbReference type="EMBL" id="CACSLK010026087">
    <property type="protein sequence ID" value="CAA0825705.1"/>
    <property type="molecule type" value="Genomic_DNA"/>
</dbReference>
<name>A0A9N7N6S4_STRHE</name>
<comment type="caution">
    <text evidence="3">The sequence shown here is derived from an EMBL/GenBank/DDBJ whole genome shotgun (WGS) entry which is preliminary data.</text>
</comment>
<feature type="region of interest" description="Disordered" evidence="1">
    <location>
        <begin position="1"/>
        <end position="21"/>
    </location>
</feature>
<evidence type="ECO:0000259" key="2">
    <source>
        <dbReference type="Pfam" id="PF03732"/>
    </source>
</evidence>
<evidence type="ECO:0000256" key="1">
    <source>
        <dbReference type="SAM" id="MobiDB-lite"/>
    </source>
</evidence>
<proteinExistence type="predicted"/>
<dbReference type="OrthoDB" id="1304790at2759"/>
<dbReference type="AlphaFoldDB" id="A0A9N7N6S4"/>
<gene>
    <name evidence="3" type="ORF">SHERM_22446</name>
</gene>
<keyword evidence="4" id="KW-1185">Reference proteome</keyword>
<sequence>RRKAQQIDARAHEANPVSRGSAIQGSTIQGSIMIGSRLVGQEIACDQARGRERGLDARSHKSAKEGRAWRNARARKKVVRKRANIERKEGRVRQKREYAHWRRRAWRLEIRRSGAQREDVGRLMRTRDCSKWTSTHRALDDTQTALSARGRTIDELSSGALSGPRGQVDRHGNIAGLSSVGSSCTVDKDPREQVAHGRAACAVGDAGGMGQDLGLVGLGKLGDTHEIVTQAKGAIACAPERRGKTKAASLVLIGIGMARILDPAGLGKAVECRDAREGSVTGVILGRSGNVAGSIFLVGIGKMDMGSKSDPSRNRNSVHKARDLTPRGKVQIAAYHLDAEANIWWQWVLHKNQGEHMRWRDFERELIMRFGSSDYHDYNEALSRIKQVGSLREYQKEFERIASRVRDWPESALVGTFVGGLKAELAAEVRLDRPGSMRSYG</sequence>
<accession>A0A9N7N6S4</accession>
<evidence type="ECO:0000313" key="3">
    <source>
        <dbReference type="EMBL" id="CAA0825705.1"/>
    </source>
</evidence>
<feature type="domain" description="Retrotransposon gag" evidence="2">
    <location>
        <begin position="332"/>
        <end position="422"/>
    </location>
</feature>
<protein>
    <recommendedName>
        <fullName evidence="2">Retrotransposon gag domain-containing protein</fullName>
    </recommendedName>
</protein>
<evidence type="ECO:0000313" key="4">
    <source>
        <dbReference type="Proteomes" id="UP001153555"/>
    </source>
</evidence>
<dbReference type="Proteomes" id="UP001153555">
    <property type="component" value="Unassembled WGS sequence"/>
</dbReference>